<gene>
    <name evidence="10 11" type="primary">LOC106746624</name>
</gene>
<name>A0A6P3XLN3_DINQU</name>
<dbReference type="InterPro" id="IPR008728">
    <property type="entry name" value="Elongator_complex_protein_4"/>
</dbReference>
<dbReference type="RefSeq" id="XP_014478884.1">
    <property type="nucleotide sequence ID" value="XM_014623398.1"/>
</dbReference>
<dbReference type="OrthoDB" id="289162at2759"/>
<dbReference type="CTD" id="26610"/>
<evidence type="ECO:0000256" key="3">
    <source>
        <dbReference type="ARBA" id="ARBA00005043"/>
    </source>
</evidence>
<reference evidence="10 11" key="1">
    <citation type="submission" date="2025-04" db="UniProtKB">
        <authorList>
            <consortium name="RefSeq"/>
        </authorList>
    </citation>
    <scope>IDENTIFICATION</scope>
</reference>
<dbReference type="GO" id="GO:0005737">
    <property type="term" value="C:cytoplasm"/>
    <property type="evidence" value="ECO:0007669"/>
    <property type="project" value="UniProtKB-SubCell"/>
</dbReference>
<evidence type="ECO:0000256" key="8">
    <source>
        <dbReference type="ARBA" id="ARBA00023242"/>
    </source>
</evidence>
<keyword evidence="7" id="KW-0819">tRNA processing</keyword>
<sequence length="358" mass="40368">MTSTKFKSKIPTIPGTKPSVKNSQLLISTGIPSLDHMIGGGLPVGSIFLIEEDKYGLYAKVMLKYFVAEGVVTSQPVLVASQDVEPSKFVSELPAVVNDLETEVTNSDHMKIAWRYQNMRVVDSSPTGSQAFGHFYDLTKSMQQELLEQADIKEWHQGDRQNDTFENTAYSDLLRTVQETLHNGEYSVDETPEKRKILRIAIHSLGSRLWLCDTVDSSRCDLFKFLYCLRALLRNSYAVGLITTPVNTFGNNDAVVERIEHMSDIAIRLESFAGSAKETNPLFKDYHGLLYMNKLSALNMLAPQCPQFRDLAFKLRRKKFIIEILHLPPEFADTAQREQDDAIISGCMSGSRKNILDF</sequence>
<dbReference type="PANTHER" id="PTHR12896">
    <property type="entry name" value="PAX6 NEIGHBOR PROTEIN PAXNEB"/>
    <property type="match status" value="1"/>
</dbReference>
<evidence type="ECO:0000313" key="10">
    <source>
        <dbReference type="RefSeq" id="XP_014478884.1"/>
    </source>
</evidence>
<comment type="subcellular location">
    <subcellularLocation>
        <location evidence="2">Cytoplasm</location>
    </subcellularLocation>
    <subcellularLocation>
        <location evidence="1">Nucleus</location>
    </subcellularLocation>
</comment>
<dbReference type="GO" id="GO:0002098">
    <property type="term" value="P:tRNA wobble uridine modification"/>
    <property type="evidence" value="ECO:0007669"/>
    <property type="project" value="InterPro"/>
</dbReference>
<comment type="pathway">
    <text evidence="3">tRNA modification; 5-methoxycarbonylmethyl-2-thiouridine-tRNA biosynthesis.</text>
</comment>
<dbReference type="RefSeq" id="XP_014478885.1">
    <property type="nucleotide sequence ID" value="XM_014623399.1"/>
</dbReference>
<dbReference type="GO" id="GO:0033588">
    <property type="term" value="C:elongator holoenzyme complex"/>
    <property type="evidence" value="ECO:0007669"/>
    <property type="project" value="InterPro"/>
</dbReference>
<protein>
    <recommendedName>
        <fullName evidence="5">Elongator complex protein 4</fullName>
    </recommendedName>
</protein>
<keyword evidence="6" id="KW-0963">Cytoplasm</keyword>
<keyword evidence="9" id="KW-1185">Reference proteome</keyword>
<evidence type="ECO:0000256" key="4">
    <source>
        <dbReference type="ARBA" id="ARBA00007573"/>
    </source>
</evidence>
<accession>A0A6P3XLN3</accession>
<dbReference type="Gene3D" id="3.40.50.300">
    <property type="entry name" value="P-loop containing nucleotide triphosphate hydrolases"/>
    <property type="match status" value="1"/>
</dbReference>
<dbReference type="CDD" id="cd19494">
    <property type="entry name" value="Elp4"/>
    <property type="match status" value="1"/>
</dbReference>
<evidence type="ECO:0000313" key="9">
    <source>
        <dbReference type="Proteomes" id="UP000515204"/>
    </source>
</evidence>
<evidence type="ECO:0000256" key="7">
    <source>
        <dbReference type="ARBA" id="ARBA00022694"/>
    </source>
</evidence>
<evidence type="ECO:0000256" key="5">
    <source>
        <dbReference type="ARBA" id="ARBA00020265"/>
    </source>
</evidence>
<evidence type="ECO:0000256" key="2">
    <source>
        <dbReference type="ARBA" id="ARBA00004496"/>
    </source>
</evidence>
<dbReference type="GeneID" id="106746624"/>
<evidence type="ECO:0000256" key="1">
    <source>
        <dbReference type="ARBA" id="ARBA00004123"/>
    </source>
</evidence>
<dbReference type="AlphaFoldDB" id="A0A6P3XLN3"/>
<dbReference type="InterPro" id="IPR027417">
    <property type="entry name" value="P-loop_NTPase"/>
</dbReference>
<dbReference type="KEGG" id="dqu:106746624"/>
<proteinExistence type="inferred from homology"/>
<dbReference type="Proteomes" id="UP000515204">
    <property type="component" value="Unplaced"/>
</dbReference>
<comment type="similarity">
    <text evidence="4">Belongs to the ELP4 family.</text>
</comment>
<dbReference type="Pfam" id="PF05625">
    <property type="entry name" value="PAXNEB"/>
    <property type="match status" value="1"/>
</dbReference>
<keyword evidence="8" id="KW-0539">Nucleus</keyword>
<dbReference type="FunFam" id="3.40.50.300:FF:003211">
    <property type="entry name" value="Elongator complex protein, putative"/>
    <property type="match status" value="1"/>
</dbReference>
<evidence type="ECO:0000313" key="11">
    <source>
        <dbReference type="RefSeq" id="XP_014478885.1"/>
    </source>
</evidence>
<dbReference type="PANTHER" id="PTHR12896:SF1">
    <property type="entry name" value="ELONGATOR COMPLEX PROTEIN 4"/>
    <property type="match status" value="1"/>
</dbReference>
<dbReference type="UniPathway" id="UPA00988"/>
<organism evidence="9 10">
    <name type="scientific">Dinoponera quadriceps</name>
    <name type="common">South American ant</name>
    <dbReference type="NCBI Taxonomy" id="609295"/>
    <lineage>
        <taxon>Eukaryota</taxon>
        <taxon>Metazoa</taxon>
        <taxon>Ecdysozoa</taxon>
        <taxon>Arthropoda</taxon>
        <taxon>Hexapoda</taxon>
        <taxon>Insecta</taxon>
        <taxon>Pterygota</taxon>
        <taxon>Neoptera</taxon>
        <taxon>Endopterygota</taxon>
        <taxon>Hymenoptera</taxon>
        <taxon>Apocrita</taxon>
        <taxon>Aculeata</taxon>
        <taxon>Formicoidea</taxon>
        <taxon>Formicidae</taxon>
        <taxon>Ponerinae</taxon>
        <taxon>Ponerini</taxon>
        <taxon>Dinoponera</taxon>
    </lineage>
</organism>
<dbReference type="GO" id="GO:0008023">
    <property type="term" value="C:transcription elongation factor complex"/>
    <property type="evidence" value="ECO:0007669"/>
    <property type="project" value="TreeGrafter"/>
</dbReference>
<evidence type="ECO:0000256" key="6">
    <source>
        <dbReference type="ARBA" id="ARBA00022490"/>
    </source>
</evidence>